<dbReference type="OrthoDB" id="2535105at2759"/>
<sequence>MEFSTPIFIQKRIYTGLKGISARNSQTPSSSESSPPSVTLPAALRPFRSMASETASIVPPSQIDSTFGCLFLAAIFSSMYEEFRSCLQSYLYYEEYWKEDRRWLRAYVSSAWILDTAHQVIVVEYTYDLFVKGIVYPTYYTHVPISIPNAGILGAIVDCMVQILFVRRAWYLSKKNIVLTGLLVAAVLAQFAMNMLYSCMIYNERNLLLMVKYINVEIAFNCVIAFTDTLLSIVLIWLLRKSRSGFQRTDSIINRLVMYTVGSGFITSLWMVLALVAVGVARDSLIYALADLVLPKLYFNCLLASLNARSSLRGAFNNQGEGIHFRDLSASSAGRVNFSADLSHRTAPPRVIECRVDIDVDESGVGQQKVRGAYVYKDVKANFQKVGMNYTPSESDTVAIKS</sequence>
<keyword evidence="1" id="KW-1133">Transmembrane helix</keyword>
<reference evidence="3" key="1">
    <citation type="submission" date="2016-06" db="EMBL/GenBank/DDBJ databases">
        <title>Draft Genome sequence of the fungus Inonotus baumii.</title>
        <authorList>
            <person name="Zhu H."/>
            <person name="Lin W."/>
        </authorList>
    </citation>
    <scope>NUCLEOTIDE SEQUENCE</scope>
    <source>
        <strain evidence="3">821</strain>
    </source>
</reference>
<organism evidence="3 4">
    <name type="scientific">Sanghuangporus baumii</name>
    <name type="common">Phellinus baumii</name>
    <dbReference type="NCBI Taxonomy" id="108892"/>
    <lineage>
        <taxon>Eukaryota</taxon>
        <taxon>Fungi</taxon>
        <taxon>Dikarya</taxon>
        <taxon>Basidiomycota</taxon>
        <taxon>Agaricomycotina</taxon>
        <taxon>Agaricomycetes</taxon>
        <taxon>Hymenochaetales</taxon>
        <taxon>Hymenochaetaceae</taxon>
        <taxon>Sanghuangporus</taxon>
    </lineage>
</organism>
<accession>A0A9Q5I4P7</accession>
<gene>
    <name evidence="3" type="ORF">A7U60_g1113</name>
</gene>
<dbReference type="PANTHER" id="PTHR40465">
    <property type="entry name" value="CHROMOSOME 1, WHOLE GENOME SHOTGUN SEQUENCE"/>
    <property type="match status" value="1"/>
</dbReference>
<protein>
    <recommendedName>
        <fullName evidence="2">DUF6534 domain-containing protein</fullName>
    </recommendedName>
</protein>
<feature type="transmembrane region" description="Helical" evidence="1">
    <location>
        <begin position="177"/>
        <end position="198"/>
    </location>
</feature>
<evidence type="ECO:0000313" key="4">
    <source>
        <dbReference type="Proteomes" id="UP000757232"/>
    </source>
</evidence>
<name>A0A9Q5I4P7_SANBA</name>
<evidence type="ECO:0000259" key="2">
    <source>
        <dbReference type="Pfam" id="PF20152"/>
    </source>
</evidence>
<keyword evidence="1" id="KW-0812">Transmembrane</keyword>
<dbReference type="AlphaFoldDB" id="A0A9Q5I4P7"/>
<feature type="domain" description="DUF6534" evidence="2">
    <location>
        <begin position="225"/>
        <end position="311"/>
    </location>
</feature>
<feature type="transmembrane region" description="Helical" evidence="1">
    <location>
        <begin position="147"/>
        <end position="165"/>
    </location>
</feature>
<dbReference type="EMBL" id="LNZH02000077">
    <property type="protein sequence ID" value="OCB91614.1"/>
    <property type="molecule type" value="Genomic_DNA"/>
</dbReference>
<dbReference type="Pfam" id="PF20152">
    <property type="entry name" value="DUF6534"/>
    <property type="match status" value="1"/>
</dbReference>
<comment type="caution">
    <text evidence="3">The sequence shown here is derived from an EMBL/GenBank/DDBJ whole genome shotgun (WGS) entry which is preliminary data.</text>
</comment>
<dbReference type="Proteomes" id="UP000757232">
    <property type="component" value="Unassembled WGS sequence"/>
</dbReference>
<proteinExistence type="predicted"/>
<evidence type="ECO:0000256" key="1">
    <source>
        <dbReference type="SAM" id="Phobius"/>
    </source>
</evidence>
<evidence type="ECO:0000313" key="3">
    <source>
        <dbReference type="EMBL" id="OCB91614.1"/>
    </source>
</evidence>
<feature type="transmembrane region" description="Helical" evidence="1">
    <location>
        <begin position="218"/>
        <end position="239"/>
    </location>
</feature>
<dbReference type="InterPro" id="IPR045339">
    <property type="entry name" value="DUF6534"/>
</dbReference>
<dbReference type="PANTHER" id="PTHR40465:SF1">
    <property type="entry name" value="DUF6534 DOMAIN-CONTAINING PROTEIN"/>
    <property type="match status" value="1"/>
</dbReference>
<keyword evidence="1" id="KW-0472">Membrane</keyword>
<feature type="transmembrane region" description="Helical" evidence="1">
    <location>
        <begin position="259"/>
        <end position="280"/>
    </location>
</feature>
<keyword evidence="4" id="KW-1185">Reference proteome</keyword>